<proteinExistence type="predicted"/>
<dbReference type="PANTHER" id="PTHR23349:SF111">
    <property type="entry name" value="BHLH DOMAIN-CONTAINING PROTEIN"/>
    <property type="match status" value="1"/>
</dbReference>
<dbReference type="Pfam" id="PF00010">
    <property type="entry name" value="HLH"/>
    <property type="match status" value="1"/>
</dbReference>
<organism evidence="3 4">
    <name type="scientific">Meganyctiphanes norvegica</name>
    <name type="common">Northern krill</name>
    <name type="synonym">Thysanopoda norvegica</name>
    <dbReference type="NCBI Taxonomy" id="48144"/>
    <lineage>
        <taxon>Eukaryota</taxon>
        <taxon>Metazoa</taxon>
        <taxon>Ecdysozoa</taxon>
        <taxon>Arthropoda</taxon>
        <taxon>Crustacea</taxon>
        <taxon>Multicrustacea</taxon>
        <taxon>Malacostraca</taxon>
        <taxon>Eumalacostraca</taxon>
        <taxon>Eucarida</taxon>
        <taxon>Euphausiacea</taxon>
        <taxon>Euphausiidae</taxon>
        <taxon>Meganyctiphanes</taxon>
    </lineage>
</organism>
<protein>
    <recommendedName>
        <fullName evidence="2">BHLH domain-containing protein</fullName>
    </recommendedName>
</protein>
<feature type="compositionally biased region" description="Polar residues" evidence="1">
    <location>
        <begin position="180"/>
        <end position="198"/>
    </location>
</feature>
<reference evidence="3 4" key="1">
    <citation type="submission" date="2024-05" db="EMBL/GenBank/DDBJ databases">
        <authorList>
            <person name="Wallberg A."/>
        </authorList>
    </citation>
    <scope>NUCLEOTIDE SEQUENCE [LARGE SCALE GENOMIC DNA]</scope>
</reference>
<dbReference type="InterPro" id="IPR011598">
    <property type="entry name" value="bHLH_dom"/>
</dbReference>
<evidence type="ECO:0000259" key="2">
    <source>
        <dbReference type="PROSITE" id="PS50888"/>
    </source>
</evidence>
<feature type="domain" description="BHLH" evidence="2">
    <location>
        <begin position="57"/>
        <end position="111"/>
    </location>
</feature>
<keyword evidence="4" id="KW-1185">Reference proteome</keyword>
<sequence length="514" mass="57209">MKELAKVNSLMSDLSQQAQYGLRTKSIIKRIESEKKRENIKRKAPRQKQKPPPLSKYRRKTANARERNRMRDINSGFVTLLHTIPNLPEVDTNKLTKITILRLAVNYITSLAKVLEDSENTHTDVEDVKELWCLENAHMIKEEHLMKPIIRPTKSVSGQKSTDKKSKSTSSKNDKTQTKINNNLKNIQRCNIGKTNPVVTEKKNPSKSKSKSKVKVCKTASVATNNGAYITMKNLTAQTSQRLKGQVVNMEPIMLNMRVKRPRLETFISPIPAKMLKLGHTMSLNQPLLTLLPYGTNVTTVHNVVPKLESFEPLHGTTPISIKKTNELRIPCATPSVAILPVKTEYPPECKDTVPTLLPMDFEPSSVFQELDSPVVRNDVPLYDFTPFRSGRRFSDSSTHDSAFSSGGESTPPSPLTNTSFSIPQPALVPLGESSPYSSISSLTSSNDYSYFHSDSESDLNASVEFGNLFGDEAFEDELDHLTSTLAAEGDDALSLFLGQSSTHFLCNAIDDCV</sequence>
<evidence type="ECO:0000313" key="3">
    <source>
        <dbReference type="EMBL" id="CAL4060376.1"/>
    </source>
</evidence>
<dbReference type="Proteomes" id="UP001497623">
    <property type="component" value="Unassembled WGS sequence"/>
</dbReference>
<dbReference type="PANTHER" id="PTHR23349">
    <property type="entry name" value="BASIC HELIX-LOOP-HELIX TRANSCRIPTION FACTOR, TWIST"/>
    <property type="match status" value="1"/>
</dbReference>
<gene>
    <name evidence="3" type="ORF">MNOR_LOCUS1304</name>
</gene>
<dbReference type="SUPFAM" id="SSF47459">
    <property type="entry name" value="HLH, helix-loop-helix DNA-binding domain"/>
    <property type="match status" value="1"/>
</dbReference>
<evidence type="ECO:0000256" key="1">
    <source>
        <dbReference type="SAM" id="MobiDB-lite"/>
    </source>
</evidence>
<evidence type="ECO:0000313" key="4">
    <source>
        <dbReference type="Proteomes" id="UP001497623"/>
    </source>
</evidence>
<dbReference type="GO" id="GO:0000977">
    <property type="term" value="F:RNA polymerase II transcription regulatory region sequence-specific DNA binding"/>
    <property type="evidence" value="ECO:0007669"/>
    <property type="project" value="TreeGrafter"/>
</dbReference>
<feature type="compositionally biased region" description="Polar residues" evidence="1">
    <location>
        <begin position="407"/>
        <end position="423"/>
    </location>
</feature>
<dbReference type="GO" id="GO:0032502">
    <property type="term" value="P:developmental process"/>
    <property type="evidence" value="ECO:0007669"/>
    <property type="project" value="TreeGrafter"/>
</dbReference>
<feature type="region of interest" description="Disordered" evidence="1">
    <location>
        <begin position="31"/>
        <end position="67"/>
    </location>
</feature>
<feature type="compositionally biased region" description="Basic and acidic residues" evidence="1">
    <location>
        <begin position="161"/>
        <end position="177"/>
    </location>
</feature>
<feature type="region of interest" description="Disordered" evidence="1">
    <location>
        <begin position="393"/>
        <end position="423"/>
    </location>
</feature>
<dbReference type="InterPro" id="IPR050283">
    <property type="entry name" value="E-box_TF_Regulators"/>
</dbReference>
<dbReference type="CDD" id="cd11431">
    <property type="entry name" value="bHLH_TS_taxi_Dei"/>
    <property type="match status" value="1"/>
</dbReference>
<dbReference type="PROSITE" id="PS50888">
    <property type="entry name" value="BHLH"/>
    <property type="match status" value="1"/>
</dbReference>
<dbReference type="GO" id="GO:0046983">
    <property type="term" value="F:protein dimerization activity"/>
    <property type="evidence" value="ECO:0007669"/>
    <property type="project" value="InterPro"/>
</dbReference>
<dbReference type="EMBL" id="CAXKWB010000343">
    <property type="protein sequence ID" value="CAL4060376.1"/>
    <property type="molecule type" value="Genomic_DNA"/>
</dbReference>
<feature type="compositionally biased region" description="Basic residues" evidence="1">
    <location>
        <begin position="38"/>
        <end position="49"/>
    </location>
</feature>
<feature type="region of interest" description="Disordered" evidence="1">
    <location>
        <begin position="148"/>
        <end position="213"/>
    </location>
</feature>
<feature type="non-terminal residue" evidence="3">
    <location>
        <position position="514"/>
    </location>
</feature>
<dbReference type="GO" id="GO:0000981">
    <property type="term" value="F:DNA-binding transcription factor activity, RNA polymerase II-specific"/>
    <property type="evidence" value="ECO:0007669"/>
    <property type="project" value="TreeGrafter"/>
</dbReference>
<comment type="caution">
    <text evidence="3">The sequence shown here is derived from an EMBL/GenBank/DDBJ whole genome shotgun (WGS) entry which is preliminary data.</text>
</comment>
<dbReference type="AlphaFoldDB" id="A0AAV2PLD5"/>
<dbReference type="SMART" id="SM00353">
    <property type="entry name" value="HLH"/>
    <property type="match status" value="1"/>
</dbReference>
<accession>A0AAV2PLD5</accession>
<name>A0AAV2PLD5_MEGNR</name>
<dbReference type="InterPro" id="IPR036638">
    <property type="entry name" value="HLH_DNA-bd_sf"/>
</dbReference>
<dbReference type="Gene3D" id="4.10.280.10">
    <property type="entry name" value="Helix-loop-helix DNA-binding domain"/>
    <property type="match status" value="1"/>
</dbReference>